<sequence>MIPAHLAEEVAAEVLELTVYEDTVVDQVEAGEPIIGFTLCWAITKRSMAHSTRCGVGRTCT</sequence>
<proteinExistence type="predicted"/>
<dbReference type="AlphaFoldDB" id="A0A2A3K033"/>
<protein>
    <submittedName>
        <fullName evidence="1">Uncharacterized protein</fullName>
    </submittedName>
</protein>
<name>A0A2A3K033_9RHOB</name>
<accession>A0A2A3K033</accession>
<reference evidence="1" key="1">
    <citation type="submission" date="2017-09" db="EMBL/GenBank/DDBJ databases">
        <title>Yangia sp. SAOS 153D whole genome sequencing.</title>
        <authorList>
            <person name="Verma A."/>
            <person name="Krishnamurthi S."/>
        </authorList>
    </citation>
    <scope>NUCLEOTIDE SEQUENCE [LARGE SCALE GENOMIC DNA]</scope>
    <source>
        <strain evidence="1">SAOS 153D</strain>
    </source>
</reference>
<evidence type="ECO:0000313" key="1">
    <source>
        <dbReference type="EMBL" id="PBD20793.1"/>
    </source>
</evidence>
<comment type="caution">
    <text evidence="1">The sequence shown here is derived from an EMBL/GenBank/DDBJ whole genome shotgun (WGS) entry which is preliminary data.</text>
</comment>
<organism evidence="1">
    <name type="scientific">Alloyangia mangrovi</name>
    <dbReference type="NCBI Taxonomy" id="1779329"/>
    <lineage>
        <taxon>Bacteria</taxon>
        <taxon>Pseudomonadati</taxon>
        <taxon>Pseudomonadota</taxon>
        <taxon>Alphaproteobacteria</taxon>
        <taxon>Rhodobacterales</taxon>
        <taxon>Roseobacteraceae</taxon>
        <taxon>Alloyangia</taxon>
    </lineage>
</organism>
<dbReference type="EMBL" id="NTHN01000021">
    <property type="protein sequence ID" value="PBD20793.1"/>
    <property type="molecule type" value="Genomic_DNA"/>
</dbReference>
<gene>
    <name evidence="1" type="ORF">CLG85_02150</name>
</gene>